<evidence type="ECO:0000313" key="1">
    <source>
        <dbReference type="EMBL" id="ERH61129.1"/>
    </source>
</evidence>
<sequence>MTVSNQGAVGATVRIIILIVLGYAPSISYSAAVKKEELAFTSYKELAQIRLENTRDILQKDIQALSSRLDIQDKRLDTQNSHIDQSLSLLGILLTALGIILPLAGLAGYFSVSRKARSEAQTEAQKEARKEAKVTANEWFGVHADELQTRLDALQEKLQALENQAEVGFNLHIQRVQDGADLAIKEIQLSVSGQDISKAKISETAASALAEAATAATNKPESTYTFRDWNNRAFDAYRKGETERAARFWRDAADVKSATPQQVSQAMSNAGAAMTELKRYEQAIGIYDEFIKRFDGKEGEDMKSSVAEALNGKAGCLGLLGRFDEADALLDIIISRLEKNEILSHSEYMAHALTNKIIGLSIKNLDNQAFELCEYFLSRFDDADTQEIVKHLITVRSRKIGLLSSADRTNEANQIFDHTIAQFGEWDDSEIKDEIGKLKNAKAFALLCQAKAKWADLHFRKDALKQAANLFDEAIAEVSDISVPLGNQAYCAHLLGENKKSISEKLLQGLTLDGKWLYEATLRDLLIHPVPEKDETYRVLLEELWTSIREQLKS</sequence>
<dbReference type="RefSeq" id="WP_021490977.1">
    <property type="nucleotide sequence ID" value="NZ_AVQG01000002.1"/>
</dbReference>
<accession>U1TSG9</accession>
<dbReference type="SUPFAM" id="SSF48452">
    <property type="entry name" value="TPR-like"/>
    <property type="match status" value="1"/>
</dbReference>
<evidence type="ECO:0008006" key="3">
    <source>
        <dbReference type="Google" id="ProtNLM"/>
    </source>
</evidence>
<comment type="caution">
    <text evidence="1">The sequence shown here is derived from an EMBL/GenBank/DDBJ whole genome shotgun (WGS) entry which is preliminary data.</text>
</comment>
<reference evidence="1 2" key="1">
    <citation type="submission" date="2013-08" db="EMBL/GenBank/DDBJ databases">
        <title>Biodegradation of aromatic compounds in biofilm forming Pseudomonas isolated from sewage sludge.</title>
        <authorList>
            <person name="Qureshi A."/>
            <person name="Ghosh S."/>
            <person name="Khardenavis A.A."/>
            <person name="Kapley A."/>
            <person name="Purohit H.J."/>
        </authorList>
    </citation>
    <scope>NUCLEOTIDE SEQUENCE [LARGE SCALE GENOMIC DNA]</scope>
    <source>
        <strain evidence="1 2">EGD-AQ6</strain>
    </source>
</reference>
<dbReference type="EMBL" id="AVQG01000002">
    <property type="protein sequence ID" value="ERH61129.1"/>
    <property type="molecule type" value="Genomic_DNA"/>
</dbReference>
<evidence type="ECO:0000313" key="2">
    <source>
        <dbReference type="Proteomes" id="UP000016504"/>
    </source>
</evidence>
<dbReference type="PATRIC" id="fig|1390371.3.peg.472"/>
<dbReference type="AlphaFoldDB" id="U1TSG9"/>
<proteinExistence type="predicted"/>
<dbReference type="Gene3D" id="1.25.40.10">
    <property type="entry name" value="Tetratricopeptide repeat domain"/>
    <property type="match status" value="1"/>
</dbReference>
<organism evidence="1 2">
    <name type="scientific">Pseudomonas simiae</name>
    <dbReference type="NCBI Taxonomy" id="321846"/>
    <lineage>
        <taxon>Bacteria</taxon>
        <taxon>Pseudomonadati</taxon>
        <taxon>Pseudomonadota</taxon>
        <taxon>Gammaproteobacteria</taxon>
        <taxon>Pseudomonadales</taxon>
        <taxon>Pseudomonadaceae</taxon>
        <taxon>Pseudomonas</taxon>
    </lineage>
</organism>
<dbReference type="InterPro" id="IPR011990">
    <property type="entry name" value="TPR-like_helical_dom_sf"/>
</dbReference>
<name>U1TSG9_9PSED</name>
<protein>
    <recommendedName>
        <fullName evidence="3">Tetratricopeptide repeat-containing protein</fullName>
    </recommendedName>
</protein>
<gene>
    <name evidence="1" type="ORF">O204_15585</name>
</gene>
<dbReference type="Proteomes" id="UP000016504">
    <property type="component" value="Unassembled WGS sequence"/>
</dbReference>